<dbReference type="RefSeq" id="XP_028043808.1">
    <property type="nucleotide sequence ID" value="XM_028188007.1"/>
</dbReference>
<gene>
    <name evidence="2" type="primary">LOC114253216</name>
</gene>
<dbReference type="Proteomes" id="UP000504629">
    <property type="component" value="Unplaced"/>
</dbReference>
<reference evidence="2" key="1">
    <citation type="submission" date="2025-08" db="UniProtKB">
        <authorList>
            <consortium name="RefSeq"/>
        </authorList>
    </citation>
    <scope>IDENTIFICATION</scope>
    <source>
        <tissue evidence="2">Silk gland</tissue>
    </source>
</reference>
<keyword evidence="1" id="KW-1185">Reference proteome</keyword>
<organism evidence="1 2">
    <name type="scientific">Bombyx mandarina</name>
    <name type="common">Wild silk moth</name>
    <name type="synonym">Wild silkworm</name>
    <dbReference type="NCBI Taxonomy" id="7092"/>
    <lineage>
        <taxon>Eukaryota</taxon>
        <taxon>Metazoa</taxon>
        <taxon>Ecdysozoa</taxon>
        <taxon>Arthropoda</taxon>
        <taxon>Hexapoda</taxon>
        <taxon>Insecta</taxon>
        <taxon>Pterygota</taxon>
        <taxon>Neoptera</taxon>
        <taxon>Endopterygota</taxon>
        <taxon>Lepidoptera</taxon>
        <taxon>Glossata</taxon>
        <taxon>Ditrysia</taxon>
        <taxon>Bombycoidea</taxon>
        <taxon>Bombycidae</taxon>
        <taxon>Bombycinae</taxon>
        <taxon>Bombyx</taxon>
    </lineage>
</organism>
<dbReference type="AlphaFoldDB" id="A0A6J2KQH4"/>
<dbReference type="KEGG" id="bman:114253216"/>
<dbReference type="GeneID" id="114253216"/>
<name>A0A6J2KQH4_BOMMA</name>
<evidence type="ECO:0000313" key="1">
    <source>
        <dbReference type="Proteomes" id="UP000504629"/>
    </source>
</evidence>
<protein>
    <submittedName>
        <fullName evidence="2">Uncharacterized protein LOC114253216</fullName>
    </submittedName>
</protein>
<sequence>MNLPTFGFTKRLDFIGQRVTKVIPLFQKNATVSLFFNCNFNTTEIIRHFQRLSMRYYIDLVPIIPTDRVAVNQIETSLLRILLPNDRRFKNQLLDKSLLS</sequence>
<proteinExistence type="predicted"/>
<evidence type="ECO:0000313" key="2">
    <source>
        <dbReference type="RefSeq" id="XP_028043808.1"/>
    </source>
</evidence>
<accession>A0A6J2KQH4</accession>